<evidence type="ECO:0000259" key="2">
    <source>
        <dbReference type="PROSITE" id="PS51154"/>
    </source>
</evidence>
<dbReference type="InterPro" id="IPR043472">
    <property type="entry name" value="Macro_dom-like"/>
</dbReference>
<protein>
    <submittedName>
        <fullName evidence="3">Putative phosphatase-like protein</fullName>
    </submittedName>
</protein>
<evidence type="ECO:0000313" key="4">
    <source>
        <dbReference type="Proteomes" id="UP000027644"/>
    </source>
</evidence>
<gene>
    <name evidence="3" type="ORF">SASC598J21_017350</name>
</gene>
<dbReference type="CDD" id="cd02901">
    <property type="entry name" value="Macro_Poa1p-like"/>
    <property type="match status" value="1"/>
</dbReference>
<dbReference type="SMART" id="SM00506">
    <property type="entry name" value="A1pp"/>
    <property type="match status" value="1"/>
</dbReference>
<dbReference type="AlphaFoldDB" id="A0A074V5M2"/>
<dbReference type="GO" id="GO:0140291">
    <property type="term" value="P:peptidyl-glutamate ADP-deribosylation"/>
    <property type="evidence" value="ECO:0007669"/>
    <property type="project" value="TreeGrafter"/>
</dbReference>
<dbReference type="Pfam" id="PF01661">
    <property type="entry name" value="Macro"/>
    <property type="match status" value="1"/>
</dbReference>
<name>A0A074V5M2_9NEIS</name>
<dbReference type="InterPro" id="IPR050892">
    <property type="entry name" value="ADP-ribose_metab_enzymes"/>
</dbReference>
<dbReference type="Gene3D" id="3.40.220.10">
    <property type="entry name" value="Leucine Aminopeptidase, subunit E, domain 1"/>
    <property type="match status" value="1"/>
</dbReference>
<comment type="caution">
    <text evidence="3">The sequence shown here is derived from an EMBL/GenBank/DDBJ whole genome shotgun (WGS) entry which is preliminary data.</text>
</comment>
<comment type="catalytic activity">
    <reaction evidence="1">
        <text>an N-(ADP-alpha-D-ribosyl)-thymidine in DNA + H2O = a thymidine in DNA + ADP-D-ribose</text>
        <dbReference type="Rhea" id="RHEA:71655"/>
        <dbReference type="Rhea" id="RHEA-COMP:13556"/>
        <dbReference type="Rhea" id="RHEA-COMP:18051"/>
        <dbReference type="ChEBI" id="CHEBI:15377"/>
        <dbReference type="ChEBI" id="CHEBI:57967"/>
        <dbReference type="ChEBI" id="CHEBI:137386"/>
        <dbReference type="ChEBI" id="CHEBI:191199"/>
    </reaction>
    <physiologicalReaction direction="left-to-right" evidence="1">
        <dbReference type="Rhea" id="RHEA:71656"/>
    </physiologicalReaction>
</comment>
<dbReference type="SUPFAM" id="SSF52949">
    <property type="entry name" value="Macro domain-like"/>
    <property type="match status" value="1"/>
</dbReference>
<organism evidence="3 4">
    <name type="scientific">Snodgrassella alvi SCGC AB-598-J21</name>
    <dbReference type="NCBI Taxonomy" id="1385367"/>
    <lineage>
        <taxon>Bacteria</taxon>
        <taxon>Pseudomonadati</taxon>
        <taxon>Pseudomonadota</taxon>
        <taxon>Betaproteobacteria</taxon>
        <taxon>Neisseriales</taxon>
        <taxon>Neisseriaceae</taxon>
        <taxon>Snodgrassella</taxon>
    </lineage>
</organism>
<evidence type="ECO:0000313" key="3">
    <source>
        <dbReference type="EMBL" id="KEQ00466.1"/>
    </source>
</evidence>
<reference evidence="3 4" key="1">
    <citation type="journal article" date="2014" name="PLoS Genet.">
        <title>Hidden diversity in honey bee gut symbionts detected by single-cell genomics.</title>
        <authorList>
            <person name="Engel P."/>
            <person name="Stepanauskas R."/>
            <person name="Moran N."/>
        </authorList>
    </citation>
    <scope>NUCLEOTIDE SEQUENCE [LARGE SCALE GENOMIC DNA]</scope>
    <source>
        <strain evidence="3 4">SCGC AB-598-J21</strain>
    </source>
</reference>
<proteinExistence type="predicted"/>
<evidence type="ECO:0000256" key="1">
    <source>
        <dbReference type="ARBA" id="ARBA00035885"/>
    </source>
</evidence>
<dbReference type="InterPro" id="IPR002589">
    <property type="entry name" value="Macro_dom"/>
</dbReference>
<feature type="domain" description="Macro" evidence="2">
    <location>
        <begin position="1"/>
        <end position="155"/>
    </location>
</feature>
<dbReference type="Proteomes" id="UP000027644">
    <property type="component" value="Unassembled WGS sequence"/>
</dbReference>
<dbReference type="EMBL" id="AVQL01000450">
    <property type="protein sequence ID" value="KEQ00466.1"/>
    <property type="molecule type" value="Genomic_DNA"/>
</dbReference>
<sequence>MIKYTEGNLLNANVDALVNTVNTVGVMGKGIALMFKERFPKNMLKYTEACRSNKVVTGKMFITETDELVGPRWIVNFPTKQHWRSPSQIKWIEEGLVDLRNFIINNKVKSIAIPPLGAGNGGLDWILIKSRIESILGNLNNVDIIVYEPTQHYQNIAKRKGVKKLTPARALVAELIRRYCISGMDCSLLEIQKLIWLLNRIIDKQGIKNEFNLKFQAHNFGPYASNLNHLLNALDGSYLKSDKRIPDCKAFDDAIWFNDNEKITVSTYLNSEGKPYLSALNETTRLINGFESPFGMELLATVDWVILQSQCKPTLSIVKEQIANWPAGKKWAQRKLRLFDDKYINYAIERLQEFFY</sequence>
<dbReference type="PROSITE" id="PS51154">
    <property type="entry name" value="MACRO"/>
    <property type="match status" value="1"/>
</dbReference>
<dbReference type="PANTHER" id="PTHR12521">
    <property type="entry name" value="PROTEIN C6ORF130"/>
    <property type="match status" value="1"/>
</dbReference>
<dbReference type="PANTHER" id="PTHR12521:SF0">
    <property type="entry name" value="ADP-RIBOSE GLYCOHYDROLASE OARD1"/>
    <property type="match status" value="1"/>
</dbReference>
<accession>A0A074V5M2</accession>